<feature type="non-terminal residue" evidence="1">
    <location>
        <position position="1"/>
    </location>
</feature>
<dbReference type="AlphaFoldDB" id="X1IVA3"/>
<reference evidence="1" key="1">
    <citation type="journal article" date="2014" name="Front. Microbiol.">
        <title>High frequency of phylogenetically diverse reductive dehalogenase-homologous genes in deep subseafloor sedimentary metagenomes.</title>
        <authorList>
            <person name="Kawai M."/>
            <person name="Futagami T."/>
            <person name="Toyoda A."/>
            <person name="Takaki Y."/>
            <person name="Nishi S."/>
            <person name="Hori S."/>
            <person name="Arai W."/>
            <person name="Tsubouchi T."/>
            <person name="Morono Y."/>
            <person name="Uchiyama I."/>
            <person name="Ito T."/>
            <person name="Fujiyama A."/>
            <person name="Inagaki F."/>
            <person name="Takami H."/>
        </authorList>
    </citation>
    <scope>NUCLEOTIDE SEQUENCE</scope>
    <source>
        <strain evidence="1">Expedition CK06-06</strain>
    </source>
</reference>
<gene>
    <name evidence="1" type="ORF">S03H2_41441</name>
</gene>
<protein>
    <submittedName>
        <fullName evidence="1">Uncharacterized protein</fullName>
    </submittedName>
</protein>
<name>X1IVA3_9ZZZZ</name>
<proteinExistence type="predicted"/>
<organism evidence="1">
    <name type="scientific">marine sediment metagenome</name>
    <dbReference type="NCBI Taxonomy" id="412755"/>
    <lineage>
        <taxon>unclassified sequences</taxon>
        <taxon>metagenomes</taxon>
        <taxon>ecological metagenomes</taxon>
    </lineage>
</organism>
<evidence type="ECO:0000313" key="1">
    <source>
        <dbReference type="EMBL" id="GAH70019.1"/>
    </source>
</evidence>
<dbReference type="EMBL" id="BARU01025745">
    <property type="protein sequence ID" value="GAH70019.1"/>
    <property type="molecule type" value="Genomic_DNA"/>
</dbReference>
<sequence length="33" mass="3444">GNPQMKLNQTLAASVGCLITKTLNNGFTLLNPA</sequence>
<accession>X1IVA3</accession>
<comment type="caution">
    <text evidence="1">The sequence shown here is derived from an EMBL/GenBank/DDBJ whole genome shotgun (WGS) entry which is preliminary data.</text>
</comment>